<keyword evidence="2" id="KW-1185">Reference proteome</keyword>
<dbReference type="EMBL" id="KZ824501">
    <property type="protein sequence ID" value="RAK95174.1"/>
    <property type="molecule type" value="Genomic_DNA"/>
</dbReference>
<dbReference type="AlphaFoldDB" id="A0A395GII8"/>
<dbReference type="RefSeq" id="XP_025569502.1">
    <property type="nucleotide sequence ID" value="XM_025714904.1"/>
</dbReference>
<proteinExistence type="predicted"/>
<sequence>MGRSLESRPLHLKLDGGAQILCSSIISHVRCLRDRNNSIGFSPTRPASSLFPSIVPTRVICSTREYPLTHNFRQPMHFGFLDLVQLGSLNQRTCPLTSTRPISMARDTQIASLACGDDRERRVAGSAYHFCPVLAWNPAILGSATPFAIGWIMSPTVDLHFKSDWRTTLPVWPEY</sequence>
<dbReference type="GeneID" id="37219769"/>
<evidence type="ECO:0000313" key="2">
    <source>
        <dbReference type="Proteomes" id="UP000249402"/>
    </source>
</evidence>
<evidence type="ECO:0000313" key="1">
    <source>
        <dbReference type="EMBL" id="RAK95174.1"/>
    </source>
</evidence>
<accession>A0A395GII8</accession>
<gene>
    <name evidence="1" type="ORF">BO80DRAFT_278364</name>
</gene>
<dbReference type="OrthoDB" id="10417298at2759"/>
<dbReference type="VEuPathDB" id="FungiDB:BO80DRAFT_278364"/>
<organism evidence="1 2">
    <name type="scientific">Aspergillus ibericus CBS 121593</name>
    <dbReference type="NCBI Taxonomy" id="1448316"/>
    <lineage>
        <taxon>Eukaryota</taxon>
        <taxon>Fungi</taxon>
        <taxon>Dikarya</taxon>
        <taxon>Ascomycota</taxon>
        <taxon>Pezizomycotina</taxon>
        <taxon>Eurotiomycetes</taxon>
        <taxon>Eurotiomycetidae</taxon>
        <taxon>Eurotiales</taxon>
        <taxon>Aspergillaceae</taxon>
        <taxon>Aspergillus</taxon>
        <taxon>Aspergillus subgen. Circumdati</taxon>
    </lineage>
</organism>
<name>A0A395GII8_9EURO</name>
<protein>
    <submittedName>
        <fullName evidence="1">Uncharacterized protein</fullName>
    </submittedName>
</protein>
<dbReference type="Proteomes" id="UP000249402">
    <property type="component" value="Unassembled WGS sequence"/>
</dbReference>
<reference evidence="1 2" key="1">
    <citation type="submission" date="2018-02" db="EMBL/GenBank/DDBJ databases">
        <title>The genomes of Aspergillus section Nigri reveals drivers in fungal speciation.</title>
        <authorList>
            <consortium name="DOE Joint Genome Institute"/>
            <person name="Vesth T.C."/>
            <person name="Nybo J."/>
            <person name="Theobald S."/>
            <person name="Brandl J."/>
            <person name="Frisvad J.C."/>
            <person name="Nielsen K.F."/>
            <person name="Lyhne E.K."/>
            <person name="Kogle M.E."/>
            <person name="Kuo A."/>
            <person name="Riley R."/>
            <person name="Clum A."/>
            <person name="Nolan M."/>
            <person name="Lipzen A."/>
            <person name="Salamov A."/>
            <person name="Henrissat B."/>
            <person name="Wiebenga A."/>
            <person name="De vries R.P."/>
            <person name="Grigoriev I.V."/>
            <person name="Mortensen U.H."/>
            <person name="Andersen M.R."/>
            <person name="Baker S.E."/>
        </authorList>
    </citation>
    <scope>NUCLEOTIDE SEQUENCE [LARGE SCALE GENOMIC DNA]</scope>
    <source>
        <strain evidence="1 2">CBS 121593</strain>
    </source>
</reference>